<keyword evidence="7 15" id="KW-0328">Glycosyltransferase</keyword>
<dbReference type="GO" id="GO:0000166">
    <property type="term" value="F:nucleotide binding"/>
    <property type="evidence" value="ECO:0007669"/>
    <property type="project" value="UniProtKB-KW"/>
</dbReference>
<sequence length="179" mass="20593">MEKDIERILIEESQIQKKVKELADRISKDYRNGNILLIGILKGSVIFMSDLSRNLDLNAEFEFMDVSSYGNNTYSSGNIRINYDVKYDVGNKDILIVEDIIDTGRTLNKIIEVLNSKNPNSLRIATLLDKPDRRKVNIDISYKGFEIPNEFVVGYGLDYAGKYRNLPYIAVLKEKIYQN</sequence>
<comment type="caution">
    <text evidence="17">The sequence shown here is derived from an EMBL/GenBank/DDBJ whole genome shotgun (WGS) entry which is preliminary data.</text>
</comment>
<evidence type="ECO:0000256" key="1">
    <source>
        <dbReference type="ARBA" id="ARBA00001946"/>
    </source>
</evidence>
<keyword evidence="12 15" id="KW-0460">Magnesium</keyword>
<dbReference type="Proteomes" id="UP000324143">
    <property type="component" value="Unassembled WGS sequence"/>
</dbReference>
<dbReference type="GO" id="GO:0052657">
    <property type="term" value="F:guanine phosphoribosyltransferase activity"/>
    <property type="evidence" value="ECO:0007669"/>
    <property type="project" value="UniProtKB-ARBA"/>
</dbReference>
<evidence type="ECO:0000256" key="4">
    <source>
        <dbReference type="ARBA" id="ARBA00008391"/>
    </source>
</evidence>
<evidence type="ECO:0000256" key="10">
    <source>
        <dbReference type="ARBA" id="ARBA00022726"/>
    </source>
</evidence>
<evidence type="ECO:0000256" key="12">
    <source>
        <dbReference type="ARBA" id="ARBA00022842"/>
    </source>
</evidence>
<dbReference type="PANTHER" id="PTHR43340:SF1">
    <property type="entry name" value="HYPOXANTHINE PHOSPHORIBOSYLTRANSFERASE"/>
    <property type="match status" value="1"/>
</dbReference>
<keyword evidence="18" id="KW-1185">Reference proteome</keyword>
<keyword evidence="9 15" id="KW-0479">Metal-binding</keyword>
<evidence type="ECO:0000256" key="8">
    <source>
        <dbReference type="ARBA" id="ARBA00022679"/>
    </source>
</evidence>
<dbReference type="Pfam" id="PF00156">
    <property type="entry name" value="Pribosyltran"/>
    <property type="match status" value="1"/>
</dbReference>
<dbReference type="GO" id="GO:0046100">
    <property type="term" value="P:hypoxanthine metabolic process"/>
    <property type="evidence" value="ECO:0007669"/>
    <property type="project" value="TreeGrafter"/>
</dbReference>
<accession>A0A5D0MJA8</accession>
<dbReference type="PANTHER" id="PTHR43340">
    <property type="entry name" value="HYPOXANTHINE-GUANINE PHOSPHORIBOSYLTRANSFERASE"/>
    <property type="match status" value="1"/>
</dbReference>
<evidence type="ECO:0000259" key="16">
    <source>
        <dbReference type="Pfam" id="PF00156"/>
    </source>
</evidence>
<dbReference type="EMBL" id="VSIX01000040">
    <property type="protein sequence ID" value="TYB31298.1"/>
    <property type="molecule type" value="Genomic_DNA"/>
</dbReference>
<comment type="cofactor">
    <cofactor evidence="1 15">
        <name>Mg(2+)</name>
        <dbReference type="ChEBI" id="CHEBI:18420"/>
    </cofactor>
</comment>
<dbReference type="GO" id="GO:0005829">
    <property type="term" value="C:cytosol"/>
    <property type="evidence" value="ECO:0007669"/>
    <property type="project" value="TreeGrafter"/>
</dbReference>
<evidence type="ECO:0000256" key="3">
    <source>
        <dbReference type="ARBA" id="ARBA00004669"/>
    </source>
</evidence>
<dbReference type="NCBIfam" id="TIGR01203">
    <property type="entry name" value="HGPRTase"/>
    <property type="match status" value="1"/>
</dbReference>
<dbReference type="AlphaFoldDB" id="A0A5D0MJA8"/>
<evidence type="ECO:0000256" key="13">
    <source>
        <dbReference type="ARBA" id="ARBA00048811"/>
    </source>
</evidence>
<evidence type="ECO:0000313" key="17">
    <source>
        <dbReference type="EMBL" id="TYB31298.1"/>
    </source>
</evidence>
<evidence type="ECO:0000256" key="15">
    <source>
        <dbReference type="RuleBase" id="RU364099"/>
    </source>
</evidence>
<feature type="domain" description="Phosphoribosyltransferase" evidence="16">
    <location>
        <begin position="14"/>
        <end position="159"/>
    </location>
</feature>
<dbReference type="GO" id="GO:0000287">
    <property type="term" value="F:magnesium ion binding"/>
    <property type="evidence" value="ECO:0007669"/>
    <property type="project" value="TreeGrafter"/>
</dbReference>
<comment type="pathway">
    <text evidence="3 15">Purine metabolism; IMP biosynthesis via salvage pathway; IMP from hypoxanthine: step 1/1.</text>
</comment>
<evidence type="ECO:0000256" key="11">
    <source>
        <dbReference type="ARBA" id="ARBA00022741"/>
    </source>
</evidence>
<evidence type="ECO:0000256" key="5">
    <source>
        <dbReference type="ARBA" id="ARBA00011895"/>
    </source>
</evidence>
<keyword evidence="8 15" id="KW-0808">Transferase</keyword>
<dbReference type="InterPro" id="IPR029057">
    <property type="entry name" value="PRTase-like"/>
</dbReference>
<comment type="catalytic activity">
    <reaction evidence="13">
        <text>GMP + diphosphate = guanine + 5-phospho-alpha-D-ribose 1-diphosphate</text>
        <dbReference type="Rhea" id="RHEA:25424"/>
        <dbReference type="ChEBI" id="CHEBI:16235"/>
        <dbReference type="ChEBI" id="CHEBI:33019"/>
        <dbReference type="ChEBI" id="CHEBI:58017"/>
        <dbReference type="ChEBI" id="CHEBI:58115"/>
        <dbReference type="EC" id="2.4.2.8"/>
    </reaction>
    <physiologicalReaction direction="right-to-left" evidence="13">
        <dbReference type="Rhea" id="RHEA:25426"/>
    </physiologicalReaction>
</comment>
<evidence type="ECO:0000256" key="9">
    <source>
        <dbReference type="ARBA" id="ARBA00022723"/>
    </source>
</evidence>
<dbReference type="CDD" id="cd06223">
    <property type="entry name" value="PRTases_typeI"/>
    <property type="match status" value="1"/>
</dbReference>
<name>A0A5D0MJA8_9BACT</name>
<dbReference type="GO" id="GO:0032264">
    <property type="term" value="P:IMP salvage"/>
    <property type="evidence" value="ECO:0007669"/>
    <property type="project" value="UniProtKB-UniPathway"/>
</dbReference>
<organism evidence="17 18">
    <name type="scientific">Candidatus Mcinerneyibacterium aminivorans</name>
    <dbReference type="NCBI Taxonomy" id="2703815"/>
    <lineage>
        <taxon>Bacteria</taxon>
        <taxon>Candidatus Macinerneyibacteriota</taxon>
        <taxon>Candidatus Mcinerneyibacteria</taxon>
        <taxon>Candidatus Mcinerneyibacteriales</taxon>
        <taxon>Candidatus Mcinerneyibacteriaceae</taxon>
        <taxon>Candidatus Mcinerneyibacterium</taxon>
    </lineage>
</organism>
<dbReference type="InterPro" id="IPR000836">
    <property type="entry name" value="PRTase_dom"/>
</dbReference>
<protein>
    <recommendedName>
        <fullName evidence="5 15">Hypoxanthine phosphoribosyltransferase</fullName>
        <ecNumber evidence="5 15">2.4.2.8</ecNumber>
    </recommendedName>
</protein>
<dbReference type="InterPro" id="IPR005904">
    <property type="entry name" value="Hxn_phspho_trans"/>
</dbReference>
<dbReference type="FunFam" id="3.40.50.2020:FF:000006">
    <property type="entry name" value="Hypoxanthine phosphoribosyltransferase"/>
    <property type="match status" value="1"/>
</dbReference>
<keyword evidence="6 15" id="KW-0963">Cytoplasm</keyword>
<reference evidence="17" key="1">
    <citation type="submission" date="2019-08" db="EMBL/GenBank/DDBJ databases">
        <title>Genomic characterization of a novel candidate phylum (ARYD3) from a high temperature, high salinity tertiary oil reservoir in north central Oklahoma, USA.</title>
        <authorList>
            <person name="Youssef N.H."/>
            <person name="Yadav A."/>
            <person name="Elshahed M.S."/>
        </authorList>
    </citation>
    <scope>NUCLEOTIDE SEQUENCE [LARGE SCALE GENOMIC DNA]</scope>
    <source>
        <strain evidence="17">ARYD3</strain>
    </source>
</reference>
<dbReference type="SUPFAM" id="SSF53271">
    <property type="entry name" value="PRTase-like"/>
    <property type="match status" value="1"/>
</dbReference>
<dbReference type="EC" id="2.4.2.8" evidence="5 15"/>
<evidence type="ECO:0000256" key="14">
    <source>
        <dbReference type="ARBA" id="ARBA00049402"/>
    </source>
</evidence>
<evidence type="ECO:0000256" key="6">
    <source>
        <dbReference type="ARBA" id="ARBA00022490"/>
    </source>
</evidence>
<dbReference type="UniPathway" id="UPA00591">
    <property type="reaction ID" value="UER00648"/>
</dbReference>
<dbReference type="Gene3D" id="3.40.50.2020">
    <property type="match status" value="1"/>
</dbReference>
<dbReference type="GO" id="GO:0004422">
    <property type="term" value="F:hypoxanthine phosphoribosyltransferase activity"/>
    <property type="evidence" value="ECO:0007669"/>
    <property type="project" value="InterPro"/>
</dbReference>
<dbReference type="GO" id="GO:0006166">
    <property type="term" value="P:purine ribonucleoside salvage"/>
    <property type="evidence" value="ECO:0007669"/>
    <property type="project" value="UniProtKB-KW"/>
</dbReference>
<keyword evidence="11 15" id="KW-0547">Nucleotide-binding</keyword>
<comment type="similarity">
    <text evidence="4 15">Belongs to the purine/pyrimidine phosphoribosyltransferase family.</text>
</comment>
<dbReference type="GO" id="GO:0032263">
    <property type="term" value="P:GMP salvage"/>
    <property type="evidence" value="ECO:0007669"/>
    <property type="project" value="TreeGrafter"/>
</dbReference>
<evidence type="ECO:0000256" key="7">
    <source>
        <dbReference type="ARBA" id="ARBA00022676"/>
    </source>
</evidence>
<dbReference type="GO" id="GO:0006178">
    <property type="term" value="P:guanine salvage"/>
    <property type="evidence" value="ECO:0007669"/>
    <property type="project" value="TreeGrafter"/>
</dbReference>
<comment type="catalytic activity">
    <reaction evidence="14">
        <text>IMP + diphosphate = hypoxanthine + 5-phospho-alpha-D-ribose 1-diphosphate</text>
        <dbReference type="Rhea" id="RHEA:17973"/>
        <dbReference type="ChEBI" id="CHEBI:17368"/>
        <dbReference type="ChEBI" id="CHEBI:33019"/>
        <dbReference type="ChEBI" id="CHEBI:58017"/>
        <dbReference type="ChEBI" id="CHEBI:58053"/>
        <dbReference type="EC" id="2.4.2.8"/>
    </reaction>
    <physiologicalReaction direction="right-to-left" evidence="14">
        <dbReference type="Rhea" id="RHEA:17975"/>
    </physiologicalReaction>
</comment>
<dbReference type="InterPro" id="IPR050408">
    <property type="entry name" value="HGPRT"/>
</dbReference>
<keyword evidence="10 15" id="KW-0660">Purine salvage</keyword>
<evidence type="ECO:0000256" key="2">
    <source>
        <dbReference type="ARBA" id="ARBA00004496"/>
    </source>
</evidence>
<gene>
    <name evidence="17" type="primary">hpt</name>
    <name evidence="17" type="ORF">FXF47_04630</name>
</gene>
<proteinExistence type="inferred from homology"/>
<comment type="subcellular location">
    <subcellularLocation>
        <location evidence="2 15">Cytoplasm</location>
    </subcellularLocation>
</comment>
<evidence type="ECO:0000313" key="18">
    <source>
        <dbReference type="Proteomes" id="UP000324143"/>
    </source>
</evidence>